<dbReference type="AlphaFoldDB" id="A0A9X8R4X7"/>
<reference evidence="1 2" key="1">
    <citation type="submission" date="2017-01" db="EMBL/GenBank/DDBJ databases">
        <authorList>
            <person name="Varghese N."/>
            <person name="Submissions S."/>
        </authorList>
    </citation>
    <scope>NUCLEOTIDE SEQUENCE [LARGE SCALE GENOMIC DNA]</scope>
    <source>
        <strain evidence="1 2">RUG2-6</strain>
    </source>
</reference>
<protein>
    <submittedName>
        <fullName evidence="1">Uncharacterized protein</fullName>
    </submittedName>
</protein>
<dbReference type="EMBL" id="FTMX01000001">
    <property type="protein sequence ID" value="SIQ39583.1"/>
    <property type="molecule type" value="Genomic_DNA"/>
</dbReference>
<dbReference type="Proteomes" id="UP000185829">
    <property type="component" value="Unassembled WGS sequence"/>
</dbReference>
<accession>A0A9X8R4X7</accession>
<name>A0A9X8R4X7_9BACI</name>
<evidence type="ECO:0000313" key="1">
    <source>
        <dbReference type="EMBL" id="SIQ39583.1"/>
    </source>
</evidence>
<sequence length="65" mass="7859">MEDFDGQDDLFIIGSSLAYHFLFCYSNNELFLFRFKEYLNILLSKDSNIMCGEHTRRQQKWNKVK</sequence>
<organism evidence="1 2">
    <name type="scientific">Peribacillus simplex</name>
    <dbReference type="NCBI Taxonomy" id="1478"/>
    <lineage>
        <taxon>Bacteria</taxon>
        <taxon>Bacillati</taxon>
        <taxon>Bacillota</taxon>
        <taxon>Bacilli</taxon>
        <taxon>Bacillales</taxon>
        <taxon>Bacillaceae</taxon>
        <taxon>Peribacillus</taxon>
    </lineage>
</organism>
<evidence type="ECO:0000313" key="2">
    <source>
        <dbReference type="Proteomes" id="UP000185829"/>
    </source>
</evidence>
<proteinExistence type="predicted"/>
<comment type="caution">
    <text evidence="1">The sequence shown here is derived from an EMBL/GenBank/DDBJ whole genome shotgun (WGS) entry which is preliminary data.</text>
</comment>
<gene>
    <name evidence="1" type="ORF">SAMN05878482_1011113</name>
</gene>